<dbReference type="OrthoDB" id="4503168at2"/>
<dbReference type="Proteomes" id="UP000198520">
    <property type="component" value="Unassembled WGS sequence"/>
</dbReference>
<feature type="transmembrane region" description="Helical" evidence="2">
    <location>
        <begin position="44"/>
        <end position="64"/>
    </location>
</feature>
<dbReference type="InterPro" id="IPR015943">
    <property type="entry name" value="WD40/YVTN_repeat-like_dom_sf"/>
</dbReference>
<keyword evidence="2" id="KW-0472">Membrane</keyword>
<gene>
    <name evidence="4" type="ORF">SAMN04488035_0339</name>
</gene>
<feature type="region of interest" description="Disordered" evidence="1">
    <location>
        <begin position="70"/>
        <end position="118"/>
    </location>
</feature>
<evidence type="ECO:0000313" key="4">
    <source>
        <dbReference type="EMBL" id="SFE73854.1"/>
    </source>
</evidence>
<protein>
    <recommendedName>
        <fullName evidence="3">Pyrrolo-quinoline quinone repeat domain-containing protein</fullName>
    </recommendedName>
</protein>
<dbReference type="STRING" id="285351.SAMN04488035_0339"/>
<keyword evidence="2" id="KW-0812">Transmembrane</keyword>
<dbReference type="EMBL" id="FONZ01000001">
    <property type="protein sequence ID" value="SFE73854.1"/>
    <property type="molecule type" value="Genomic_DNA"/>
</dbReference>
<proteinExistence type="predicted"/>
<keyword evidence="5" id="KW-1185">Reference proteome</keyword>
<name>A0A1I2D023_9MICO</name>
<sequence length="550" mass="56336">MTGHGGTADDDAQTYEIDLGAGQGPPRADGGEDRAAGRHPSRRWWFAGGAVGLLLVGGIVANALGDDDDAPAPPTALATPTASPAAPSAPAAPTTPAEDPPDDDAPGETEQPPAELDVDEVVLPPDALRTEPSPGWSLDAADLTDQVGRAPSAAQGQPYAGSVDLALQPADGTSSAGATVVALVGAATDRAMVVGVDARTGDVRWRLPEPGARACQYISGGHAVFCGLGTPAPDTAVVLTVTAGEELGRWAGLDCLPLRASGTPAELVVAGRTADDSPCLARGGIGAAGPEVGLTYSPEDGKDPLDSYRVYEHELTVREDTVLFWAPPVVLSTTTALTGFSGVAPNASGYLHPSDGPVTTSPLAPHATRVGFNNTVTTLPGGTELEGSPWTQLDGTERSPVVGVGDTAFDATGRELWTWDPTAGADALVETYLSPEVAVRLTFTTSLDTWLYDISAVGVGPESGDELWRVDLASSALAPTLAVDGVLLWVDQMNIGTGNVAAQDAVTGEWLWNDELEATAQSANFTAAEVQVVGDVVVRSFADHLTSMAF</sequence>
<dbReference type="Pfam" id="PF13360">
    <property type="entry name" value="PQQ_2"/>
    <property type="match status" value="1"/>
</dbReference>
<evidence type="ECO:0000256" key="1">
    <source>
        <dbReference type="SAM" id="MobiDB-lite"/>
    </source>
</evidence>
<dbReference type="InterPro" id="IPR011047">
    <property type="entry name" value="Quinoprotein_ADH-like_sf"/>
</dbReference>
<evidence type="ECO:0000259" key="3">
    <source>
        <dbReference type="Pfam" id="PF13360"/>
    </source>
</evidence>
<keyword evidence="2" id="KW-1133">Transmembrane helix</keyword>
<dbReference type="InterPro" id="IPR002372">
    <property type="entry name" value="PQQ_rpt_dom"/>
</dbReference>
<organism evidence="4 5">
    <name type="scientific">Flavimobilis marinus</name>
    <dbReference type="NCBI Taxonomy" id="285351"/>
    <lineage>
        <taxon>Bacteria</taxon>
        <taxon>Bacillati</taxon>
        <taxon>Actinomycetota</taxon>
        <taxon>Actinomycetes</taxon>
        <taxon>Micrococcales</taxon>
        <taxon>Jonesiaceae</taxon>
        <taxon>Flavimobilis</taxon>
    </lineage>
</organism>
<dbReference type="SUPFAM" id="SSF50998">
    <property type="entry name" value="Quinoprotein alcohol dehydrogenase-like"/>
    <property type="match status" value="1"/>
</dbReference>
<evidence type="ECO:0000256" key="2">
    <source>
        <dbReference type="SAM" id="Phobius"/>
    </source>
</evidence>
<dbReference type="RefSeq" id="WP_143073101.1">
    <property type="nucleotide sequence ID" value="NZ_BNAN01000001.1"/>
</dbReference>
<dbReference type="AlphaFoldDB" id="A0A1I2D023"/>
<feature type="domain" description="Pyrrolo-quinoline quinone repeat" evidence="3">
    <location>
        <begin position="407"/>
        <end position="541"/>
    </location>
</feature>
<reference evidence="5" key="1">
    <citation type="submission" date="2016-10" db="EMBL/GenBank/DDBJ databases">
        <authorList>
            <person name="Varghese N."/>
            <person name="Submissions S."/>
        </authorList>
    </citation>
    <scope>NUCLEOTIDE SEQUENCE [LARGE SCALE GENOMIC DNA]</scope>
    <source>
        <strain evidence="5">DSM 19083</strain>
    </source>
</reference>
<accession>A0A1I2D023</accession>
<feature type="compositionally biased region" description="Low complexity" evidence="1">
    <location>
        <begin position="75"/>
        <end position="97"/>
    </location>
</feature>
<evidence type="ECO:0000313" key="5">
    <source>
        <dbReference type="Proteomes" id="UP000198520"/>
    </source>
</evidence>
<feature type="region of interest" description="Disordered" evidence="1">
    <location>
        <begin position="1"/>
        <end position="38"/>
    </location>
</feature>
<dbReference type="Gene3D" id="2.130.10.10">
    <property type="entry name" value="YVTN repeat-like/Quinoprotein amine dehydrogenase"/>
    <property type="match status" value="1"/>
</dbReference>